<dbReference type="InterPro" id="IPR050100">
    <property type="entry name" value="TRAFAC_GTPase_members"/>
</dbReference>
<dbReference type="InterPro" id="IPR009000">
    <property type="entry name" value="Transl_B-barrel_sf"/>
</dbReference>
<dbReference type="InterPro" id="IPR031157">
    <property type="entry name" value="G_TR_CS"/>
</dbReference>
<dbReference type="CDD" id="cd03695">
    <property type="entry name" value="CysN_NodQ_II"/>
    <property type="match status" value="1"/>
</dbReference>
<dbReference type="GO" id="GO:0005525">
    <property type="term" value="F:GTP binding"/>
    <property type="evidence" value="ECO:0007669"/>
    <property type="project" value="UniProtKB-KW"/>
</dbReference>
<keyword evidence="2 8" id="KW-0808">Transferase</keyword>
<dbReference type="CDD" id="cd04166">
    <property type="entry name" value="CysN_ATPS"/>
    <property type="match status" value="1"/>
</dbReference>
<dbReference type="InterPro" id="IPR054696">
    <property type="entry name" value="GTP-eEF1A_C"/>
</dbReference>
<dbReference type="Gene3D" id="2.40.30.10">
    <property type="entry name" value="Translation factors"/>
    <property type="match status" value="2"/>
</dbReference>
<evidence type="ECO:0000256" key="2">
    <source>
        <dbReference type="ARBA" id="ARBA00022679"/>
    </source>
</evidence>
<keyword evidence="9" id="KW-1185">Reference proteome</keyword>
<dbReference type="GO" id="GO:0005524">
    <property type="term" value="F:ATP binding"/>
    <property type="evidence" value="ECO:0007669"/>
    <property type="project" value="UniProtKB-KW"/>
</dbReference>
<protein>
    <recommendedName>
        <fullName evidence="1">sulfate adenylyltransferase</fullName>
        <ecNumber evidence="1">2.7.7.4</ecNumber>
    </recommendedName>
</protein>
<dbReference type="Pfam" id="PF00009">
    <property type="entry name" value="GTP_EFTU"/>
    <property type="match status" value="1"/>
</dbReference>
<proteinExistence type="predicted"/>
<dbReference type="InterPro" id="IPR027417">
    <property type="entry name" value="P-loop_NTPase"/>
</dbReference>
<dbReference type="Gene3D" id="3.40.50.300">
    <property type="entry name" value="P-loop containing nucleotide triphosphate hydrolases"/>
    <property type="match status" value="1"/>
</dbReference>
<feature type="domain" description="Tr-type G" evidence="7">
    <location>
        <begin position="12"/>
        <end position="226"/>
    </location>
</feature>
<dbReference type="PRINTS" id="PR00315">
    <property type="entry name" value="ELONGATNFCT"/>
</dbReference>
<dbReference type="InterPro" id="IPR011779">
    <property type="entry name" value="SO4_adenylTrfase_lsu"/>
</dbReference>
<dbReference type="GO" id="GO:0006790">
    <property type="term" value="P:sulfur compound metabolic process"/>
    <property type="evidence" value="ECO:0007669"/>
    <property type="project" value="InterPro"/>
</dbReference>
<dbReference type="OrthoDB" id="9804504at2"/>
<evidence type="ECO:0000256" key="4">
    <source>
        <dbReference type="ARBA" id="ARBA00022741"/>
    </source>
</evidence>
<dbReference type="EC" id="2.7.7.4" evidence="1"/>
<evidence type="ECO:0000259" key="7">
    <source>
        <dbReference type="PROSITE" id="PS51722"/>
    </source>
</evidence>
<sequence length="442" mass="46905">MTTTDMVGLAAASLLRFATAGSVDDGKSTLVGRLLHDSKSVLADQLDAVERASRHRGAAAPDLALLTDGLRAEREQGITIDVAHRYFATPRRRFILADTPGHVQYTRNMVTGASTAGLAVVLVDARNGVVEQTRRHAAVAALLRVPHVVLAVNKMDLVGYAESVFAAIAGEFTAYASRLGIGEVTAIPVSALAGDNVVVPSAHMDWYGGPTVLEHLESVPVGTDPTTSAARFPVQYVIRPQTPGHRDYRGYAGQIACGVFRVGDRVAVLPSGRTSTITAIDALGTSVDLAWAPQSVTLRLADDLDISRGDLITPTTSAPPTTRDIEATVCHLADRPLRTGDRVLLKHTTRTVKAIVKDLPSRLSLDDLTHTPHPTHLTANDIGRITLRTSEPLALDPYTNSRHTGSFLLIDPTDGTTLTAGMAGTSFAAPAAPVSTDGEWDF</sequence>
<keyword evidence="3 8" id="KW-0548">Nucleotidyltransferase</keyword>
<dbReference type="SUPFAM" id="SSF50465">
    <property type="entry name" value="EF-Tu/eEF-1alpha/eIF2-gamma C-terminal domain"/>
    <property type="match status" value="1"/>
</dbReference>
<dbReference type="InterPro" id="IPR041757">
    <property type="entry name" value="CysN_GTP-bd"/>
</dbReference>
<dbReference type="CDD" id="cd04095">
    <property type="entry name" value="CysN_NoDQ_III"/>
    <property type="match status" value="1"/>
</dbReference>
<dbReference type="InterPro" id="IPR044138">
    <property type="entry name" value="CysN_II"/>
</dbReference>
<comment type="caution">
    <text evidence="8">The sequence shown here is derived from an EMBL/GenBank/DDBJ whole genome shotgun (WGS) entry which is preliminary data.</text>
</comment>
<evidence type="ECO:0000256" key="6">
    <source>
        <dbReference type="ARBA" id="ARBA00023134"/>
    </source>
</evidence>
<dbReference type="InterPro" id="IPR044139">
    <property type="entry name" value="CysN_NoDQ_III"/>
</dbReference>
<dbReference type="RefSeq" id="WP_099202550.1">
    <property type="nucleotide sequence ID" value="NZ_NHZO01000168.1"/>
</dbReference>
<evidence type="ECO:0000313" key="8">
    <source>
        <dbReference type="EMBL" id="PHQ48030.1"/>
    </source>
</evidence>
<name>A0A2G1X9X9_STRCJ</name>
<reference evidence="8 9" key="1">
    <citation type="journal article" date="2017" name="Biochemistry">
        <title>Identification of the Biosynthetic Pathway for the Antibiotic Bicyclomycin.</title>
        <authorList>
            <person name="Patteson J."/>
            <person name="Cai W."/>
            <person name="Johnson R.A."/>
            <person name="Santa Maria K."/>
            <person name="Li B."/>
        </authorList>
    </citation>
    <scope>NUCLEOTIDE SEQUENCE [LARGE SCALE GENOMIC DNA]</scope>
    <source>
        <strain evidence="8 9">ATCC 21532</strain>
    </source>
</reference>
<keyword evidence="6" id="KW-0342">GTP-binding</keyword>
<evidence type="ECO:0000256" key="3">
    <source>
        <dbReference type="ARBA" id="ARBA00022695"/>
    </source>
</evidence>
<accession>A0A2G1X9X9</accession>
<dbReference type="NCBIfam" id="TIGR02034">
    <property type="entry name" value="CysN"/>
    <property type="match status" value="1"/>
</dbReference>
<organism evidence="8 9">
    <name type="scientific">Streptomyces cinnamoneus</name>
    <name type="common">Streptoverticillium cinnamoneum</name>
    <dbReference type="NCBI Taxonomy" id="53446"/>
    <lineage>
        <taxon>Bacteria</taxon>
        <taxon>Bacillati</taxon>
        <taxon>Actinomycetota</taxon>
        <taxon>Actinomycetes</taxon>
        <taxon>Kitasatosporales</taxon>
        <taxon>Streptomycetaceae</taxon>
        <taxon>Streptomyces</taxon>
        <taxon>Streptomyces cinnamoneus group</taxon>
    </lineage>
</organism>
<dbReference type="GO" id="GO:0003924">
    <property type="term" value="F:GTPase activity"/>
    <property type="evidence" value="ECO:0007669"/>
    <property type="project" value="InterPro"/>
</dbReference>
<dbReference type="SUPFAM" id="SSF50447">
    <property type="entry name" value="Translation proteins"/>
    <property type="match status" value="1"/>
</dbReference>
<dbReference type="PROSITE" id="PS51722">
    <property type="entry name" value="G_TR_2"/>
    <property type="match status" value="1"/>
</dbReference>
<dbReference type="FunFam" id="3.40.50.300:FF:000119">
    <property type="entry name" value="Sulfate adenylyltransferase subunit 1"/>
    <property type="match status" value="1"/>
</dbReference>
<dbReference type="InterPro" id="IPR009001">
    <property type="entry name" value="Transl_elong_EF1A/Init_IF2_C"/>
</dbReference>
<dbReference type="InterPro" id="IPR000795">
    <property type="entry name" value="T_Tr_GTP-bd_dom"/>
</dbReference>
<keyword evidence="5" id="KW-0067">ATP-binding</keyword>
<keyword evidence="4" id="KW-0547">Nucleotide-binding</keyword>
<gene>
    <name evidence="8" type="ORF">BLA24_31755</name>
</gene>
<evidence type="ECO:0000256" key="5">
    <source>
        <dbReference type="ARBA" id="ARBA00022840"/>
    </source>
</evidence>
<dbReference type="Proteomes" id="UP000222531">
    <property type="component" value="Unassembled WGS sequence"/>
</dbReference>
<evidence type="ECO:0000313" key="9">
    <source>
        <dbReference type="Proteomes" id="UP000222531"/>
    </source>
</evidence>
<dbReference type="AlphaFoldDB" id="A0A2G1X9X9"/>
<evidence type="ECO:0000256" key="1">
    <source>
        <dbReference type="ARBA" id="ARBA00012391"/>
    </source>
</evidence>
<dbReference type="SUPFAM" id="SSF52540">
    <property type="entry name" value="P-loop containing nucleoside triphosphate hydrolases"/>
    <property type="match status" value="1"/>
</dbReference>
<dbReference type="GO" id="GO:0004781">
    <property type="term" value="F:sulfate adenylyltransferase (ATP) activity"/>
    <property type="evidence" value="ECO:0007669"/>
    <property type="project" value="UniProtKB-EC"/>
</dbReference>
<dbReference type="PANTHER" id="PTHR23115">
    <property type="entry name" value="TRANSLATION FACTOR"/>
    <property type="match status" value="1"/>
</dbReference>
<dbReference type="Pfam" id="PF22594">
    <property type="entry name" value="GTP-eEF1A_C"/>
    <property type="match status" value="1"/>
</dbReference>
<dbReference type="PROSITE" id="PS00301">
    <property type="entry name" value="G_TR_1"/>
    <property type="match status" value="1"/>
</dbReference>
<dbReference type="EMBL" id="NHZO01000168">
    <property type="protein sequence ID" value="PHQ48030.1"/>
    <property type="molecule type" value="Genomic_DNA"/>
</dbReference>